<dbReference type="InterPro" id="IPR009023">
    <property type="entry name" value="HMG_CoA_Rdtase_NAD(P)-bd_sf"/>
</dbReference>
<dbReference type="OrthoDB" id="9764892at2"/>
<dbReference type="AlphaFoldDB" id="A0A2S7TAM9"/>
<dbReference type="SUPFAM" id="SSF55035">
    <property type="entry name" value="NAD-binding domain of HMG-CoA reductase"/>
    <property type="match status" value="1"/>
</dbReference>
<dbReference type="PANTHER" id="PTHR10572:SF24">
    <property type="entry name" value="3-HYDROXY-3-METHYLGLUTARYL-COENZYME A REDUCTASE"/>
    <property type="match status" value="1"/>
</dbReference>
<dbReference type="PANTHER" id="PTHR10572">
    <property type="entry name" value="3-HYDROXY-3-METHYLGLUTARYL-COENZYME A REDUCTASE"/>
    <property type="match status" value="1"/>
</dbReference>
<keyword evidence="5" id="KW-1185">Reference proteome</keyword>
<dbReference type="GO" id="GO:0004420">
    <property type="term" value="F:hydroxymethylglutaryl-CoA reductase (NADPH) activity"/>
    <property type="evidence" value="ECO:0007669"/>
    <property type="project" value="InterPro"/>
</dbReference>
<dbReference type="GO" id="GO:0140643">
    <property type="term" value="F:hydroxymethylglutaryl-CoA reductase (NADH) activity"/>
    <property type="evidence" value="ECO:0007669"/>
    <property type="project" value="UniProtKB-EC"/>
</dbReference>
<dbReference type="UniPathway" id="UPA00257">
    <property type="reaction ID" value="UER00367"/>
</dbReference>
<protein>
    <recommendedName>
        <fullName evidence="3">3-hydroxy-3-methylglutaryl coenzyme A reductase</fullName>
        <shortName evidence="3">HMG-CoA reductase</shortName>
        <ecNumber evidence="3">1.1.1.88</ecNumber>
    </recommendedName>
</protein>
<dbReference type="SUPFAM" id="SSF56542">
    <property type="entry name" value="Substrate-binding domain of HMG-CoA reductase"/>
    <property type="match status" value="1"/>
</dbReference>
<accession>A0A2S7TAM9</accession>
<comment type="caution">
    <text evidence="4">The sequence shown here is derived from an EMBL/GenBank/DDBJ whole genome shotgun (WGS) entry which is preliminary data.</text>
</comment>
<evidence type="ECO:0000256" key="2">
    <source>
        <dbReference type="ARBA" id="ARBA00023002"/>
    </source>
</evidence>
<sequence length="440" mass="48437">MKKPISGFSKLSKAEKMAWLSQEYTEDPQGTIELLQSYWHPDPATQQLHEEFIENTLSNYFLPFAIAPNFEINGQLYAVPMAIEESSVVAAASKAAKYWGERGGFKATVLKTEKVGQVHFVCAAPEGVVQQFFEEVKSQILADTDELTEKMRSRGGGILDLQLRDKTASIEHYYQLHAAFETKDAMGANFINTCLEQMAKSLEILAAEHPSMQAYPVEVVMSILSNYVPDCLVRAEVSCPVSQMAEAGMDGEGFARKFVQAVEIAKEEPYRAVTHNKGIMNGIDAVVLATGNDFRAIEAGVHAYAARDGQYRSLSEAEIKEIDGELCFRFWMDLPLALGTVGGLTRLHPMVKLALDVLGKPNAQELMGITAVAGLAQNFAALRSLTTTGIQKGHMKMHLLNILNQLGASSDEKEALVDYFKDHTVSNAAVEKALTEHRNK</sequence>
<dbReference type="EC" id="1.1.1.88" evidence="3"/>
<comment type="catalytic activity">
    <reaction evidence="3">
        <text>(R)-mevalonate + 2 NAD(+) + CoA = (3S)-3-hydroxy-3-methylglutaryl-CoA + 2 NADH + 2 H(+)</text>
        <dbReference type="Rhea" id="RHEA:14833"/>
        <dbReference type="ChEBI" id="CHEBI:15378"/>
        <dbReference type="ChEBI" id="CHEBI:36464"/>
        <dbReference type="ChEBI" id="CHEBI:43074"/>
        <dbReference type="ChEBI" id="CHEBI:57287"/>
        <dbReference type="ChEBI" id="CHEBI:57540"/>
        <dbReference type="ChEBI" id="CHEBI:57945"/>
        <dbReference type="EC" id="1.1.1.88"/>
    </reaction>
</comment>
<keyword evidence="2 3" id="KW-0560">Oxidoreductase</keyword>
<dbReference type="PROSITE" id="PS50065">
    <property type="entry name" value="HMG_COA_REDUCTASE_4"/>
    <property type="match status" value="1"/>
</dbReference>
<dbReference type="CDD" id="cd00644">
    <property type="entry name" value="HMG-CoA_reductase_classII"/>
    <property type="match status" value="1"/>
</dbReference>
<dbReference type="GO" id="GO:0015936">
    <property type="term" value="P:coenzyme A metabolic process"/>
    <property type="evidence" value="ECO:0007669"/>
    <property type="project" value="InterPro"/>
</dbReference>
<dbReference type="InterPro" id="IPR004553">
    <property type="entry name" value="HMG_CoA_Rdtase_bac-typ"/>
</dbReference>
<dbReference type="PROSITE" id="PS00066">
    <property type="entry name" value="HMG_COA_REDUCTASE_1"/>
    <property type="match status" value="1"/>
</dbReference>
<dbReference type="NCBIfam" id="TIGR00532">
    <property type="entry name" value="HMG_CoA_R_NAD"/>
    <property type="match status" value="1"/>
</dbReference>
<comment type="pathway">
    <text evidence="3">Metabolic intermediate metabolism; (R)-mevalonate degradation; (S)-3-hydroxy-3-methylglutaryl-CoA from (R)-mevalonate: step 1/1.</text>
</comment>
<dbReference type="InterPro" id="IPR002202">
    <property type="entry name" value="HMG_CoA_Rdtase"/>
</dbReference>
<evidence type="ECO:0000256" key="1">
    <source>
        <dbReference type="ARBA" id="ARBA00007661"/>
    </source>
</evidence>
<dbReference type="RefSeq" id="WP_105002255.1">
    <property type="nucleotide sequence ID" value="NZ_MQVX01000001.1"/>
</dbReference>
<dbReference type="EMBL" id="MQVX01000001">
    <property type="protein sequence ID" value="PQJ16585.1"/>
    <property type="molecule type" value="Genomic_DNA"/>
</dbReference>
<evidence type="ECO:0000256" key="3">
    <source>
        <dbReference type="RuleBase" id="RU361219"/>
    </source>
</evidence>
<name>A0A2S7TAM9_9FLAO</name>
<proteinExistence type="inferred from homology"/>
<dbReference type="Proteomes" id="UP000239366">
    <property type="component" value="Unassembled WGS sequence"/>
</dbReference>
<dbReference type="InterPro" id="IPR009029">
    <property type="entry name" value="HMG_CoA_Rdtase_sub-bd_dom_sf"/>
</dbReference>
<evidence type="ECO:0000313" key="5">
    <source>
        <dbReference type="Proteomes" id="UP000239366"/>
    </source>
</evidence>
<gene>
    <name evidence="4" type="ORF">BST99_13430</name>
</gene>
<evidence type="ECO:0000313" key="4">
    <source>
        <dbReference type="EMBL" id="PQJ16585.1"/>
    </source>
</evidence>
<organism evidence="4 5">
    <name type="scientific">Aureicoccus marinus</name>
    <dbReference type="NCBI Taxonomy" id="754435"/>
    <lineage>
        <taxon>Bacteria</taxon>
        <taxon>Pseudomonadati</taxon>
        <taxon>Bacteroidota</taxon>
        <taxon>Flavobacteriia</taxon>
        <taxon>Flavobacteriales</taxon>
        <taxon>Flavobacteriaceae</taxon>
        <taxon>Aureicoccus</taxon>
    </lineage>
</organism>
<dbReference type="Pfam" id="PF00368">
    <property type="entry name" value="HMG-CoA_red"/>
    <property type="match status" value="1"/>
</dbReference>
<comment type="similarity">
    <text evidence="1 3">Belongs to the HMG-CoA reductase family.</text>
</comment>
<reference evidence="5" key="1">
    <citation type="submission" date="2016-11" db="EMBL/GenBank/DDBJ databases">
        <title>Trade-off between light-utilization and light-protection in marine flavobacteria.</title>
        <authorList>
            <person name="Kumagai Y."/>
            <person name="Yoshizawa S."/>
            <person name="Kogure K."/>
        </authorList>
    </citation>
    <scope>NUCLEOTIDE SEQUENCE [LARGE SCALE GENOMIC DNA]</scope>
    <source>
        <strain evidence="5">SG-18</strain>
    </source>
</reference>
<dbReference type="Gene3D" id="3.90.770.10">
    <property type="entry name" value="3-hydroxy-3-methylglutaryl-coenzyme A Reductase, Chain A, domain 2"/>
    <property type="match status" value="2"/>
</dbReference>
<dbReference type="InterPro" id="IPR023076">
    <property type="entry name" value="HMG_CoA_Rdtase_CS"/>
</dbReference>
<dbReference type="InterPro" id="IPR023074">
    <property type="entry name" value="HMG_CoA_Rdtase_cat_sf"/>
</dbReference>
<keyword evidence="3" id="KW-0520">NAD</keyword>
<dbReference type="Gene3D" id="1.10.8.660">
    <property type="match status" value="1"/>
</dbReference>